<comment type="similarity">
    <text evidence="7">Belongs to the class I-like SAM-binding methyltransferase superfamily. TrmB family.</text>
</comment>
<evidence type="ECO:0000256" key="7">
    <source>
        <dbReference type="HAMAP-Rule" id="MF_01057"/>
    </source>
</evidence>
<dbReference type="UniPathway" id="UPA00989"/>
<evidence type="ECO:0000313" key="9">
    <source>
        <dbReference type="Proteomes" id="UP000319976"/>
    </source>
</evidence>
<comment type="function">
    <text evidence="2 7">Catalyzes the formation of N(7)-methylguanine at position 46 (m7G46) in tRNA.</text>
</comment>
<evidence type="ECO:0000256" key="5">
    <source>
        <dbReference type="ARBA" id="ARBA00022691"/>
    </source>
</evidence>
<dbReference type="PANTHER" id="PTHR23417">
    <property type="entry name" value="3-DEOXY-D-MANNO-OCTULOSONIC-ACID TRANSFERASE/TRNA GUANINE-N 7 - -METHYLTRANSFERASE"/>
    <property type="match status" value="1"/>
</dbReference>
<dbReference type="GO" id="GO:0008176">
    <property type="term" value="F:tRNA (guanine(46)-N7)-methyltransferase activity"/>
    <property type="evidence" value="ECO:0007669"/>
    <property type="project" value="UniProtKB-UniRule"/>
</dbReference>
<dbReference type="EC" id="2.1.1.33" evidence="7"/>
<feature type="binding site" evidence="7">
    <location>
        <position position="91"/>
    </location>
    <ligand>
        <name>S-adenosyl-L-methionine</name>
        <dbReference type="ChEBI" id="CHEBI:59789"/>
    </ligand>
</feature>
<accession>A0A517TDE2</accession>
<dbReference type="KEGG" id="chya:V22_36560"/>
<feature type="binding site" evidence="7">
    <location>
        <position position="118"/>
    </location>
    <ligand>
        <name>substrate</name>
    </ligand>
</feature>
<protein>
    <recommendedName>
        <fullName evidence="7">tRNA (guanine-N(7)-)-methyltransferase</fullName>
        <ecNumber evidence="7">2.1.1.33</ecNumber>
    </recommendedName>
    <alternativeName>
        <fullName evidence="7">tRNA (guanine(46)-N(7))-methyltransferase</fullName>
    </alternativeName>
    <alternativeName>
        <fullName evidence="7">tRNA(m7G46)-methyltransferase</fullName>
    </alternativeName>
</protein>
<dbReference type="NCBIfam" id="TIGR00091">
    <property type="entry name" value="tRNA (guanosine(46)-N7)-methyltransferase TrmB"/>
    <property type="match status" value="1"/>
</dbReference>
<dbReference type="PROSITE" id="PS51625">
    <property type="entry name" value="SAM_MT_TRMB"/>
    <property type="match status" value="1"/>
</dbReference>
<feature type="binding site" evidence="7">
    <location>
        <position position="150"/>
    </location>
    <ligand>
        <name>substrate</name>
    </ligand>
</feature>
<proteinExistence type="inferred from homology"/>
<comment type="caution">
    <text evidence="7">Lacks conserved residue(s) required for the propagation of feature annotation.</text>
</comment>
<evidence type="ECO:0000256" key="1">
    <source>
        <dbReference type="ARBA" id="ARBA00000142"/>
    </source>
</evidence>
<feature type="binding site" evidence="7">
    <location>
        <position position="114"/>
    </location>
    <ligand>
        <name>S-adenosyl-L-methionine</name>
        <dbReference type="ChEBI" id="CHEBI:59789"/>
    </ligand>
</feature>
<keyword evidence="5 7" id="KW-0949">S-adenosyl-L-methionine</keyword>
<evidence type="ECO:0000313" key="8">
    <source>
        <dbReference type="EMBL" id="QDT66389.1"/>
    </source>
</evidence>
<keyword evidence="3 7" id="KW-0489">Methyltransferase</keyword>
<dbReference type="InterPro" id="IPR029063">
    <property type="entry name" value="SAM-dependent_MTases_sf"/>
</dbReference>
<dbReference type="Pfam" id="PF02390">
    <property type="entry name" value="Methyltransf_4"/>
    <property type="match status" value="1"/>
</dbReference>
<dbReference type="GO" id="GO:0043527">
    <property type="term" value="C:tRNA methyltransferase complex"/>
    <property type="evidence" value="ECO:0007669"/>
    <property type="project" value="TreeGrafter"/>
</dbReference>
<dbReference type="EMBL" id="CP036316">
    <property type="protein sequence ID" value="QDT66389.1"/>
    <property type="molecule type" value="Genomic_DNA"/>
</dbReference>
<feature type="binding site" evidence="7">
    <location>
        <position position="64"/>
    </location>
    <ligand>
        <name>S-adenosyl-L-methionine</name>
        <dbReference type="ChEBI" id="CHEBI:59789"/>
    </ligand>
</feature>
<feature type="binding site" evidence="7">
    <location>
        <position position="39"/>
    </location>
    <ligand>
        <name>S-adenosyl-L-methionine</name>
        <dbReference type="ChEBI" id="CHEBI:59789"/>
    </ligand>
</feature>
<keyword evidence="4 7" id="KW-0808">Transferase</keyword>
<evidence type="ECO:0000256" key="6">
    <source>
        <dbReference type="ARBA" id="ARBA00022694"/>
    </source>
</evidence>
<dbReference type="Gene3D" id="3.40.50.150">
    <property type="entry name" value="Vaccinia Virus protein VP39"/>
    <property type="match status" value="1"/>
</dbReference>
<evidence type="ECO:0000256" key="2">
    <source>
        <dbReference type="ARBA" id="ARBA00003015"/>
    </source>
</evidence>
<gene>
    <name evidence="7 8" type="primary">trmB</name>
    <name evidence="8" type="ORF">V22_36560</name>
</gene>
<dbReference type="InterPro" id="IPR055361">
    <property type="entry name" value="tRNA_methyltr_TrmB_bact"/>
</dbReference>
<organism evidence="8 9">
    <name type="scientific">Calycomorphotria hydatis</name>
    <dbReference type="NCBI Taxonomy" id="2528027"/>
    <lineage>
        <taxon>Bacteria</taxon>
        <taxon>Pseudomonadati</taxon>
        <taxon>Planctomycetota</taxon>
        <taxon>Planctomycetia</taxon>
        <taxon>Planctomycetales</taxon>
        <taxon>Planctomycetaceae</taxon>
        <taxon>Calycomorphotria</taxon>
    </lineage>
</organism>
<dbReference type="AlphaFoldDB" id="A0A517TDE2"/>
<dbReference type="OrthoDB" id="9802090at2"/>
<dbReference type="PANTHER" id="PTHR23417:SF14">
    <property type="entry name" value="PENTACOTRIPEPTIDE-REPEAT REGION OF PRORP DOMAIN-CONTAINING PROTEIN"/>
    <property type="match status" value="1"/>
</dbReference>
<dbReference type="Proteomes" id="UP000319976">
    <property type="component" value="Chromosome"/>
</dbReference>
<sequence length="209" mass="24579">MQQQPPAIDLRPWFIVLDELEPVANWADYFGNDNPVHLDIGCGRGLFLTNSSEAHPDVNYLGMEVDYREGRRTAKKLKRSEQPNARVWGGDAKYALRKLAPEASVERAYVLFPDPWWKKRHRKRRLFDEEFIELMCRVLIPGGELHSHTDVPEYFEVIRSLMHHHPRFEFLYTPEESEPKHDMDYLTGFERKARRKGTGISRGVWRFVG</sequence>
<keyword evidence="9" id="KW-1185">Reference proteome</keyword>
<feature type="binding site" evidence="7">
    <location>
        <begin position="187"/>
        <end position="190"/>
    </location>
    <ligand>
        <name>substrate</name>
    </ligand>
</feature>
<comment type="catalytic activity">
    <reaction evidence="1 7">
        <text>guanosine(46) in tRNA + S-adenosyl-L-methionine = N(7)-methylguanosine(46) in tRNA + S-adenosyl-L-homocysteine</text>
        <dbReference type="Rhea" id="RHEA:42708"/>
        <dbReference type="Rhea" id="RHEA-COMP:10188"/>
        <dbReference type="Rhea" id="RHEA-COMP:10189"/>
        <dbReference type="ChEBI" id="CHEBI:57856"/>
        <dbReference type="ChEBI" id="CHEBI:59789"/>
        <dbReference type="ChEBI" id="CHEBI:74269"/>
        <dbReference type="ChEBI" id="CHEBI:74480"/>
        <dbReference type="EC" id="2.1.1.33"/>
    </reaction>
</comment>
<keyword evidence="6 7" id="KW-0819">tRNA processing</keyword>
<dbReference type="HAMAP" id="MF_01057">
    <property type="entry name" value="tRNA_methyltr_TrmB"/>
    <property type="match status" value="1"/>
</dbReference>
<evidence type="ECO:0000256" key="3">
    <source>
        <dbReference type="ARBA" id="ARBA00022603"/>
    </source>
</evidence>
<dbReference type="SUPFAM" id="SSF53335">
    <property type="entry name" value="S-adenosyl-L-methionine-dependent methyltransferases"/>
    <property type="match status" value="1"/>
</dbReference>
<comment type="pathway">
    <text evidence="7">tRNA modification; N(7)-methylguanine-tRNA biosynthesis.</text>
</comment>
<evidence type="ECO:0000256" key="4">
    <source>
        <dbReference type="ARBA" id="ARBA00022679"/>
    </source>
</evidence>
<reference evidence="8 9" key="1">
    <citation type="submission" date="2019-02" db="EMBL/GenBank/DDBJ databases">
        <title>Deep-cultivation of Planctomycetes and their phenomic and genomic characterization uncovers novel biology.</title>
        <authorList>
            <person name="Wiegand S."/>
            <person name="Jogler M."/>
            <person name="Boedeker C."/>
            <person name="Pinto D."/>
            <person name="Vollmers J."/>
            <person name="Rivas-Marin E."/>
            <person name="Kohn T."/>
            <person name="Peeters S.H."/>
            <person name="Heuer A."/>
            <person name="Rast P."/>
            <person name="Oberbeckmann S."/>
            <person name="Bunk B."/>
            <person name="Jeske O."/>
            <person name="Meyerdierks A."/>
            <person name="Storesund J.E."/>
            <person name="Kallscheuer N."/>
            <person name="Luecker S."/>
            <person name="Lage O.M."/>
            <person name="Pohl T."/>
            <person name="Merkel B.J."/>
            <person name="Hornburger P."/>
            <person name="Mueller R.-W."/>
            <person name="Bruemmer F."/>
            <person name="Labrenz M."/>
            <person name="Spormann A.M."/>
            <person name="Op den Camp H."/>
            <person name="Overmann J."/>
            <person name="Amann R."/>
            <person name="Jetten M.S.M."/>
            <person name="Mascher T."/>
            <person name="Medema M.H."/>
            <person name="Devos D.P."/>
            <person name="Kaster A.-K."/>
            <person name="Ovreas L."/>
            <person name="Rohde M."/>
            <person name="Galperin M.Y."/>
            <person name="Jogler C."/>
        </authorList>
    </citation>
    <scope>NUCLEOTIDE SEQUENCE [LARGE SCALE GENOMIC DNA]</scope>
    <source>
        <strain evidence="8 9">V22</strain>
    </source>
</reference>
<dbReference type="InterPro" id="IPR003358">
    <property type="entry name" value="tRNA_(Gua-N-7)_MeTrfase_Trmb"/>
</dbReference>
<name>A0A517TDE2_9PLAN</name>